<name>A0A2G4F4N9_9CYAN</name>
<gene>
    <name evidence="1" type="ORF">CP500_004090</name>
</gene>
<evidence type="ECO:0000313" key="1">
    <source>
        <dbReference type="EMBL" id="PHX56681.1"/>
    </source>
</evidence>
<sequence>MRLDAIFIRFYKSFNVDHHRQSSATDNQPTNSEEANKNIKTLPWEIIKADGNDLWFPFIKVPIEPQIDDRM</sequence>
<keyword evidence="2" id="KW-1185">Reference proteome</keyword>
<evidence type="ECO:0000313" key="2">
    <source>
        <dbReference type="Proteomes" id="UP000226442"/>
    </source>
</evidence>
<dbReference type="AlphaFoldDB" id="A0A2G4F4N9"/>
<proteinExistence type="predicted"/>
<comment type="caution">
    <text evidence="1">The sequence shown here is derived from an EMBL/GenBank/DDBJ whole genome shotgun (WGS) entry which is preliminary data.</text>
</comment>
<dbReference type="EMBL" id="NXIB02000014">
    <property type="protein sequence ID" value="PHX56681.1"/>
    <property type="molecule type" value="Genomic_DNA"/>
</dbReference>
<reference evidence="1" key="1">
    <citation type="submission" date="2017-10" db="EMBL/GenBank/DDBJ databases">
        <title>Draft genome sequence of the planktic cyanobacteria Tychonema bourrellyi isolated from alpine lentic freshwater.</title>
        <authorList>
            <person name="Tett A."/>
            <person name="Armanini F."/>
            <person name="Asnicar F."/>
            <person name="Boscaini A."/>
            <person name="Pasolli E."/>
            <person name="Zolfo M."/>
            <person name="Donati C."/>
            <person name="Salmaso N."/>
            <person name="Segata N."/>
        </authorList>
    </citation>
    <scope>NUCLEOTIDE SEQUENCE</scope>
    <source>
        <strain evidence="1">FEM_GT703</strain>
    </source>
</reference>
<organism evidence="1 2">
    <name type="scientific">Tychonema bourrellyi FEM_GT703</name>
    <dbReference type="NCBI Taxonomy" id="2040638"/>
    <lineage>
        <taxon>Bacteria</taxon>
        <taxon>Bacillati</taxon>
        <taxon>Cyanobacteriota</taxon>
        <taxon>Cyanophyceae</taxon>
        <taxon>Oscillatoriophycideae</taxon>
        <taxon>Oscillatoriales</taxon>
        <taxon>Microcoleaceae</taxon>
        <taxon>Tychonema</taxon>
    </lineage>
</organism>
<accession>A0A2G4F4N9</accession>
<dbReference type="Proteomes" id="UP000226442">
    <property type="component" value="Unassembled WGS sequence"/>
</dbReference>
<protein>
    <submittedName>
        <fullName evidence="1">Uncharacterized protein</fullName>
    </submittedName>
</protein>